<accession>A0ABU3QL34</accession>
<dbReference type="RefSeq" id="WP_315878540.1">
    <property type="nucleotide sequence ID" value="NZ_JAWCTQ010000016.1"/>
</dbReference>
<sequence length="69" mass="7986">MIDKREVEGLSNIMFELTVAHGLTPQKVVTATDVDYNTVVRIQSANPFVESDDFVKVREYVSKYYESRR</sequence>
<evidence type="ECO:0000313" key="2">
    <source>
        <dbReference type="Proteomes" id="UP001250181"/>
    </source>
</evidence>
<dbReference type="EMBL" id="JAWCTQ010000016">
    <property type="protein sequence ID" value="MDT9683466.1"/>
    <property type="molecule type" value="Genomic_DNA"/>
</dbReference>
<name>A0ABU3QL34_9ACTN</name>
<keyword evidence="2" id="KW-1185">Reference proteome</keyword>
<gene>
    <name evidence="1" type="ORF">RND61_15565</name>
</gene>
<protein>
    <submittedName>
        <fullName evidence="1">Uncharacterized protein</fullName>
    </submittedName>
</protein>
<reference evidence="1 2" key="1">
    <citation type="submission" date="2023-09" db="EMBL/GenBank/DDBJ databases">
        <title>Streptomyces sp. nov.: A antagonism against Alternaria gaisen Producing Streptochlin, Isolated from Tamarix root soil.</title>
        <authorList>
            <person name="Chen Y."/>
        </authorList>
    </citation>
    <scope>NUCLEOTIDE SEQUENCE [LARGE SCALE GENOMIC DNA]</scope>
    <source>
        <strain evidence="1 2">TRM76323</strain>
    </source>
</reference>
<dbReference type="Proteomes" id="UP001250181">
    <property type="component" value="Unassembled WGS sequence"/>
</dbReference>
<organism evidence="1 2">
    <name type="scientific">Streptomyces tamarix</name>
    <dbReference type="NCBI Taxonomy" id="3078565"/>
    <lineage>
        <taxon>Bacteria</taxon>
        <taxon>Bacillati</taxon>
        <taxon>Actinomycetota</taxon>
        <taxon>Actinomycetes</taxon>
        <taxon>Kitasatosporales</taxon>
        <taxon>Streptomycetaceae</taxon>
        <taxon>Streptomyces</taxon>
    </lineage>
</organism>
<evidence type="ECO:0000313" key="1">
    <source>
        <dbReference type="EMBL" id="MDT9683466.1"/>
    </source>
</evidence>
<comment type="caution">
    <text evidence="1">The sequence shown here is derived from an EMBL/GenBank/DDBJ whole genome shotgun (WGS) entry which is preliminary data.</text>
</comment>
<proteinExistence type="predicted"/>